<organism evidence="2 3">
    <name type="scientific">Thiolapillus brandeum</name>
    <dbReference type="NCBI Taxonomy" id="1076588"/>
    <lineage>
        <taxon>Bacteria</taxon>
        <taxon>Pseudomonadati</taxon>
        <taxon>Pseudomonadota</taxon>
        <taxon>Gammaproteobacteria</taxon>
        <taxon>Chromatiales</taxon>
        <taxon>Sedimenticolaceae</taxon>
        <taxon>Thiolapillus</taxon>
    </lineage>
</organism>
<dbReference type="RefSeq" id="WP_041065767.1">
    <property type="nucleotide sequence ID" value="NZ_AP012273.1"/>
</dbReference>
<accession>A0A7U6GHJ1</accession>
<proteinExistence type="predicted"/>
<gene>
    <name evidence="2" type="ORF">TBH_C0808</name>
</gene>
<dbReference type="Pfam" id="PF13175">
    <property type="entry name" value="AAA_15"/>
    <property type="match status" value="2"/>
</dbReference>
<dbReference type="PANTHER" id="PTHR43581">
    <property type="entry name" value="ATP/GTP PHOSPHATASE"/>
    <property type="match status" value="1"/>
</dbReference>
<sequence length="561" mass="63735">MKLIGIRVRNFRSVETEQQLRIPGRMTLVGPNNTGKTNLLRAIQVLFTGYDNSYGYTRDIDLTFDVGRARTSITATFDGDSVVNNEIYDSVDELHSLQGTTRNGTELTLTLYFTDTNTPVYSFFPNVKRPKAGAQAAQYSRTHKALVKRLLDSFSLHYVPSAKSVDQIYHELLTPFLRRKVSKVIEPHIAEIEESLSEASDALNSELSEAQLSELKASFSLPSQSIEKLVSGFDFMISDPQKTPVHEKGMGIQTTALLAAFRWITRQELDDGHSVLWLLEEPESYLHPNLAGRCNEILENLAIDATVVKTTHSMAFVPQDPDYVSGTQLNLSNRTEIVQYKTFSEAVSSIRLALGIRFGDFYNLAQYNIFVEGPSDRELFQWALEKIPIQDQPLSYIRQAKFEDFGGVKHLSGFLRATYQFIREECPCVSVFDGDDAGELERRNLQSFFGQKNIPFEANLHFVSVRSRFAIEGLFPDEWIKTIYDEHPNWFDFYSVDASGQLEPFKIKNSRKSNIQTKLVTFAENEVDLQWAERFNNVFMILDSALEKLSKALASKRAINN</sequence>
<dbReference type="OrthoDB" id="3322489at2"/>
<dbReference type="PANTHER" id="PTHR43581:SF4">
    <property type="entry name" value="ATP_GTP PHOSPHATASE"/>
    <property type="match status" value="1"/>
</dbReference>
<name>A0A7U6GHJ1_9GAMM</name>
<protein>
    <recommendedName>
        <fullName evidence="1">Endonuclease GajA/Old nuclease/RecF-like AAA domain-containing protein</fullName>
    </recommendedName>
</protein>
<dbReference type="InterPro" id="IPR051396">
    <property type="entry name" value="Bact_Antivir_Def_Nuclease"/>
</dbReference>
<evidence type="ECO:0000313" key="3">
    <source>
        <dbReference type="Proteomes" id="UP000031631"/>
    </source>
</evidence>
<evidence type="ECO:0000259" key="1">
    <source>
        <dbReference type="Pfam" id="PF13175"/>
    </source>
</evidence>
<dbReference type="KEGG" id="tbn:TBH_C0808"/>
<dbReference type="InterPro" id="IPR027417">
    <property type="entry name" value="P-loop_NTPase"/>
</dbReference>
<dbReference type="Proteomes" id="UP000031631">
    <property type="component" value="Chromosome"/>
</dbReference>
<dbReference type="Gene3D" id="3.40.50.300">
    <property type="entry name" value="P-loop containing nucleotide triphosphate hydrolases"/>
    <property type="match status" value="1"/>
</dbReference>
<keyword evidence="3" id="KW-1185">Reference proteome</keyword>
<dbReference type="InterPro" id="IPR041685">
    <property type="entry name" value="AAA_GajA/Old/RecF-like"/>
</dbReference>
<feature type="domain" description="Endonuclease GajA/Old nuclease/RecF-like AAA" evidence="1">
    <location>
        <begin position="163"/>
        <end position="317"/>
    </location>
</feature>
<evidence type="ECO:0000313" key="2">
    <source>
        <dbReference type="EMBL" id="BAO43743.1"/>
    </source>
</evidence>
<feature type="domain" description="Endonuclease GajA/Old nuclease/RecF-like AAA" evidence="1">
    <location>
        <begin position="1"/>
        <end position="113"/>
    </location>
</feature>
<reference evidence="2 3" key="1">
    <citation type="journal article" date="2014" name="PLoS ONE">
        <title>Physiological and genomic features of a novel sulfur-oxidizing gammaproteobacterium belonging to a previously uncultivated symbiotic lineage isolated from a hydrothermal vent.</title>
        <authorList>
            <person name="Nunoura T."/>
            <person name="Takaki Y."/>
            <person name="Kazama H."/>
            <person name="Kakuta J."/>
            <person name="Shimamura S."/>
            <person name="Makita H."/>
            <person name="Hirai M."/>
            <person name="Miyazaki M."/>
            <person name="Takai K."/>
        </authorList>
    </citation>
    <scope>NUCLEOTIDE SEQUENCE [LARGE SCALE GENOMIC DNA]</scope>
    <source>
        <strain evidence="2 3">Hiromi1</strain>
    </source>
</reference>
<dbReference type="EMBL" id="AP012273">
    <property type="protein sequence ID" value="BAO43743.1"/>
    <property type="molecule type" value="Genomic_DNA"/>
</dbReference>
<dbReference type="AlphaFoldDB" id="A0A7U6GHJ1"/>
<dbReference type="SUPFAM" id="SSF52540">
    <property type="entry name" value="P-loop containing nucleoside triphosphate hydrolases"/>
    <property type="match status" value="1"/>
</dbReference>